<comment type="caution">
    <text evidence="2">The sequence shown here is derived from an EMBL/GenBank/DDBJ whole genome shotgun (WGS) entry which is preliminary data.</text>
</comment>
<evidence type="ECO:0000256" key="1">
    <source>
        <dbReference type="SAM" id="MobiDB-lite"/>
    </source>
</evidence>
<dbReference type="PROSITE" id="PS51318">
    <property type="entry name" value="TAT"/>
    <property type="match status" value="1"/>
</dbReference>
<accession>A0A1X1RIQ2</accession>
<dbReference type="AlphaFoldDB" id="A0A1X1RIQ2"/>
<keyword evidence="3" id="KW-1185">Reference proteome</keyword>
<protein>
    <submittedName>
        <fullName evidence="2">Uncharacterized protein</fullName>
    </submittedName>
</protein>
<sequence length="171" mass="16861">MPDALPTSRPVSRRSVLLGTGRGLLGLALVGVTAAACGTDKPAAPDTLLAPLAQARADAAMATAAAAALPALAAALTQIATEREAHARALADEIGRVAGTALPSTTTTTTTTAAEPSPPTRRDVVAALRSSAEAAADLAVDQSGYRAGLLGSIAAACTASYLVGLPEEPKP</sequence>
<evidence type="ECO:0000313" key="2">
    <source>
        <dbReference type="EMBL" id="ORV06922.1"/>
    </source>
</evidence>
<organism evidence="2 3">
    <name type="scientific">Mycolicibacterium fallax</name>
    <name type="common">Mycobacterium fallax</name>
    <dbReference type="NCBI Taxonomy" id="1793"/>
    <lineage>
        <taxon>Bacteria</taxon>
        <taxon>Bacillati</taxon>
        <taxon>Actinomycetota</taxon>
        <taxon>Actinomycetes</taxon>
        <taxon>Mycobacteriales</taxon>
        <taxon>Mycobacteriaceae</taxon>
        <taxon>Mycolicibacterium</taxon>
    </lineage>
</organism>
<dbReference type="OrthoDB" id="4571285at2"/>
<dbReference type="Proteomes" id="UP000193484">
    <property type="component" value="Unassembled WGS sequence"/>
</dbReference>
<proteinExistence type="predicted"/>
<gene>
    <name evidence="2" type="ORF">AWC04_05455</name>
</gene>
<dbReference type="InterPro" id="IPR006311">
    <property type="entry name" value="TAT_signal"/>
</dbReference>
<name>A0A1X1RIQ2_MYCFA</name>
<dbReference type="STRING" id="1793.AWC04_05455"/>
<evidence type="ECO:0000313" key="3">
    <source>
        <dbReference type="Proteomes" id="UP000193484"/>
    </source>
</evidence>
<dbReference type="EMBL" id="LQOJ01000020">
    <property type="protein sequence ID" value="ORV06922.1"/>
    <property type="molecule type" value="Genomic_DNA"/>
</dbReference>
<feature type="region of interest" description="Disordered" evidence="1">
    <location>
        <begin position="100"/>
        <end position="121"/>
    </location>
</feature>
<feature type="compositionally biased region" description="Low complexity" evidence="1">
    <location>
        <begin position="100"/>
        <end position="115"/>
    </location>
</feature>
<reference evidence="2 3" key="1">
    <citation type="submission" date="2016-01" db="EMBL/GenBank/DDBJ databases">
        <title>The new phylogeny of the genus Mycobacterium.</title>
        <authorList>
            <person name="Tarcisio F."/>
            <person name="Conor M."/>
            <person name="Antonella G."/>
            <person name="Elisabetta G."/>
            <person name="Giulia F.S."/>
            <person name="Sara T."/>
            <person name="Anna F."/>
            <person name="Clotilde B."/>
            <person name="Roberto B."/>
            <person name="Veronica D.S."/>
            <person name="Fabio R."/>
            <person name="Monica P."/>
            <person name="Olivier J."/>
            <person name="Enrico T."/>
            <person name="Nicola S."/>
        </authorList>
    </citation>
    <scope>NUCLEOTIDE SEQUENCE [LARGE SCALE GENOMIC DNA]</scope>
    <source>
        <strain evidence="2 3">DSM 44179</strain>
    </source>
</reference>